<evidence type="ECO:0000256" key="7">
    <source>
        <dbReference type="ARBA" id="ARBA00022832"/>
    </source>
</evidence>
<evidence type="ECO:0000256" key="11">
    <source>
        <dbReference type="ARBA" id="ARBA00024006"/>
    </source>
</evidence>
<evidence type="ECO:0000256" key="9">
    <source>
        <dbReference type="ARBA" id="ARBA00023160"/>
    </source>
</evidence>
<evidence type="ECO:0000256" key="5">
    <source>
        <dbReference type="ARBA" id="ARBA00022516"/>
    </source>
</evidence>
<evidence type="ECO:0000256" key="3">
    <source>
        <dbReference type="ARBA" id="ARBA00012356"/>
    </source>
</evidence>
<comment type="catalytic activity">
    <reaction evidence="13 14">
        <text>a fatty acyl-[ACP] + malonyl-[ACP] + H(+) = a 3-oxoacyl-[ACP] + holo-[ACP] + CO2</text>
        <dbReference type="Rhea" id="RHEA:22836"/>
        <dbReference type="Rhea" id="RHEA-COMP:9623"/>
        <dbReference type="Rhea" id="RHEA-COMP:9685"/>
        <dbReference type="Rhea" id="RHEA-COMP:9916"/>
        <dbReference type="Rhea" id="RHEA-COMP:14125"/>
        <dbReference type="ChEBI" id="CHEBI:15378"/>
        <dbReference type="ChEBI" id="CHEBI:16526"/>
        <dbReference type="ChEBI" id="CHEBI:64479"/>
        <dbReference type="ChEBI" id="CHEBI:78449"/>
        <dbReference type="ChEBI" id="CHEBI:78776"/>
        <dbReference type="ChEBI" id="CHEBI:138651"/>
    </reaction>
</comment>
<evidence type="ECO:0000256" key="10">
    <source>
        <dbReference type="ARBA" id="ARBA00023315"/>
    </source>
</evidence>
<dbReference type="PANTHER" id="PTHR11712:SF336">
    <property type="entry name" value="3-OXOACYL-[ACYL-CARRIER-PROTEIN] SYNTHASE, MITOCHONDRIAL"/>
    <property type="match status" value="1"/>
</dbReference>
<evidence type="ECO:0000256" key="14">
    <source>
        <dbReference type="PIRNR" id="PIRNR000447"/>
    </source>
</evidence>
<evidence type="ECO:0000256" key="4">
    <source>
        <dbReference type="ARBA" id="ARBA00014657"/>
    </source>
</evidence>
<keyword evidence="8" id="KW-0443">Lipid metabolism</keyword>
<dbReference type="InterPro" id="IPR017568">
    <property type="entry name" value="3-oxoacyl-ACP_synth-2"/>
</dbReference>
<evidence type="ECO:0000256" key="8">
    <source>
        <dbReference type="ARBA" id="ARBA00023098"/>
    </source>
</evidence>
<organism evidence="17 18">
    <name type="scientific">Turicibacter faecis</name>
    <dbReference type="NCBI Taxonomy" id="2963365"/>
    <lineage>
        <taxon>Bacteria</taxon>
        <taxon>Bacillati</taxon>
        <taxon>Bacillota</taxon>
        <taxon>Erysipelotrichia</taxon>
        <taxon>Erysipelotrichales</taxon>
        <taxon>Turicibacteraceae</taxon>
        <taxon>Turicibacter</taxon>
    </lineage>
</organism>
<evidence type="ECO:0000256" key="1">
    <source>
        <dbReference type="ARBA" id="ARBA00005194"/>
    </source>
</evidence>
<dbReference type="SUPFAM" id="SSF53901">
    <property type="entry name" value="Thiolase-like"/>
    <property type="match status" value="2"/>
</dbReference>
<dbReference type="EC" id="2.3.1.179" evidence="3 14"/>
<keyword evidence="9 14" id="KW-0275">Fatty acid biosynthesis</keyword>
<dbReference type="NCBIfam" id="TIGR03150">
    <property type="entry name" value="fabF"/>
    <property type="match status" value="1"/>
</dbReference>
<keyword evidence="6 14" id="KW-0808">Transferase</keyword>
<dbReference type="CDD" id="cd00834">
    <property type="entry name" value="KAS_I_II"/>
    <property type="match status" value="1"/>
</dbReference>
<evidence type="ECO:0000259" key="16">
    <source>
        <dbReference type="PROSITE" id="PS52004"/>
    </source>
</evidence>
<evidence type="ECO:0000313" key="17">
    <source>
        <dbReference type="EMBL" id="BEH90093.1"/>
    </source>
</evidence>
<dbReference type="PANTHER" id="PTHR11712">
    <property type="entry name" value="POLYKETIDE SYNTHASE-RELATED"/>
    <property type="match status" value="1"/>
</dbReference>
<comment type="function">
    <text evidence="11 14">Involved in the type II fatty acid elongation cycle. Catalyzes the elongation of a wide range of acyl-ACP by the addition of two carbons from malonyl-ACP to an acyl acceptor. Can efficiently catalyze the conversion of palmitoleoyl-ACP (cis-hexadec-9-enoyl-ACP) to cis-vaccenoyl-ACP (cis-octadec-11-enoyl-ACP), an essential step in the thermal regulation of fatty acid composition.</text>
</comment>
<dbReference type="InterPro" id="IPR014030">
    <property type="entry name" value="Ketoacyl_synth_N"/>
</dbReference>
<dbReference type="InterPro" id="IPR000794">
    <property type="entry name" value="Beta-ketoacyl_synthase"/>
</dbReference>
<dbReference type="PROSITE" id="PS52004">
    <property type="entry name" value="KS3_2"/>
    <property type="match status" value="1"/>
</dbReference>
<dbReference type="Proteomes" id="UP001432099">
    <property type="component" value="Chromosome"/>
</dbReference>
<evidence type="ECO:0000313" key="18">
    <source>
        <dbReference type="Proteomes" id="UP001432099"/>
    </source>
</evidence>
<evidence type="ECO:0000256" key="13">
    <source>
        <dbReference type="ARBA" id="ARBA00047659"/>
    </source>
</evidence>
<comment type="catalytic activity">
    <reaction evidence="12 14">
        <text>(9Z)-hexadecenoyl-[ACP] + malonyl-[ACP] + H(+) = 3-oxo-(11Z)-octadecenoyl-[ACP] + holo-[ACP] + CO2</text>
        <dbReference type="Rhea" id="RHEA:55040"/>
        <dbReference type="Rhea" id="RHEA-COMP:9623"/>
        <dbReference type="Rhea" id="RHEA-COMP:9685"/>
        <dbReference type="Rhea" id="RHEA-COMP:10800"/>
        <dbReference type="Rhea" id="RHEA-COMP:14074"/>
        <dbReference type="ChEBI" id="CHEBI:15378"/>
        <dbReference type="ChEBI" id="CHEBI:16526"/>
        <dbReference type="ChEBI" id="CHEBI:64479"/>
        <dbReference type="ChEBI" id="CHEBI:78449"/>
        <dbReference type="ChEBI" id="CHEBI:83989"/>
        <dbReference type="ChEBI" id="CHEBI:138538"/>
        <dbReference type="EC" id="2.3.1.179"/>
    </reaction>
</comment>
<evidence type="ECO:0000256" key="6">
    <source>
        <dbReference type="ARBA" id="ARBA00022679"/>
    </source>
</evidence>
<dbReference type="EMBL" id="AP028127">
    <property type="protein sequence ID" value="BEH90093.1"/>
    <property type="molecule type" value="Genomic_DNA"/>
</dbReference>
<comment type="pathway">
    <text evidence="1 14">Lipid metabolism; fatty acid biosynthesis.</text>
</comment>
<protein>
    <recommendedName>
        <fullName evidence="4 14">3-oxoacyl-[acyl-carrier-protein] synthase 2</fullName>
        <ecNumber evidence="3 14">2.3.1.179</ecNumber>
    </recommendedName>
</protein>
<dbReference type="Pfam" id="PF00109">
    <property type="entry name" value="ketoacyl-synt"/>
    <property type="match status" value="1"/>
</dbReference>
<name>A0ABM8IHF1_9FIRM</name>
<evidence type="ECO:0000256" key="15">
    <source>
        <dbReference type="RuleBase" id="RU003694"/>
    </source>
</evidence>
<comment type="similarity">
    <text evidence="2 14 15">Belongs to the thiolase-like superfamily. Beta-ketoacyl-ACP synthases family.</text>
</comment>
<keyword evidence="5 14" id="KW-0444">Lipid biosynthesis</keyword>
<dbReference type="SMART" id="SM00825">
    <property type="entry name" value="PKS_KS"/>
    <property type="match status" value="1"/>
</dbReference>
<keyword evidence="7" id="KW-0276">Fatty acid metabolism</keyword>
<sequence>MKEGVMTVNKRRVVVTGLGTVCPVGNDVDTMWENIKNGVCGIDEITHFDTTDFKVKLAGEIKDLNIEDYINKKEAKRLDRFSQLALIAAKQAYEDSKINMDEIEANRFGVILSSGIGGIGTIESEKEKGIKKGYERVSPFFIPMAIGNLAAGNVAIMLGAKGACLDIVTACAAGTNSIGEAFKYVRDGYADIMLAGGAEASITPLGIGGFSSMKALSTATDKNRASIPFDAERNGFVMGEGSGALILEEYEHAKKRGATIYAELIGYGVSCDAFHMTAPDTEANGAAACFTMALNDANITADQIDYINAHGTSTPLNDKLETLGVKKVFGDQTNVMLSSTKGHTGHLLGAAGAVEAIITVKSLQDGFVPGTINYSQPDPECDLDIVPNQGRKMDIEYALSNSLGFGGHNACVIFKKYAG</sequence>
<accession>A0ABM8IHF1</accession>
<keyword evidence="18" id="KW-1185">Reference proteome</keyword>
<dbReference type="InterPro" id="IPR014031">
    <property type="entry name" value="Ketoacyl_synth_C"/>
</dbReference>
<dbReference type="PIRSF" id="PIRSF000447">
    <property type="entry name" value="KAS_II"/>
    <property type="match status" value="1"/>
</dbReference>
<evidence type="ECO:0000256" key="2">
    <source>
        <dbReference type="ARBA" id="ARBA00008467"/>
    </source>
</evidence>
<dbReference type="NCBIfam" id="NF005589">
    <property type="entry name" value="PRK07314.1"/>
    <property type="match status" value="1"/>
</dbReference>
<dbReference type="Pfam" id="PF02801">
    <property type="entry name" value="Ketoacyl-synt_C"/>
    <property type="match status" value="1"/>
</dbReference>
<feature type="domain" description="Ketosynthase family 3 (KS3)" evidence="16">
    <location>
        <begin position="10"/>
        <end position="416"/>
    </location>
</feature>
<dbReference type="InterPro" id="IPR020841">
    <property type="entry name" value="PKS_Beta-ketoAc_synthase_dom"/>
</dbReference>
<proteinExistence type="inferred from homology"/>
<gene>
    <name evidence="17" type="primary">fabF</name>
    <name evidence="17" type="ORF">T23_01950</name>
</gene>
<keyword evidence="10 14" id="KW-0012">Acyltransferase</keyword>
<evidence type="ECO:0000256" key="12">
    <source>
        <dbReference type="ARBA" id="ARBA00047318"/>
    </source>
</evidence>
<dbReference type="Gene3D" id="3.40.47.10">
    <property type="match status" value="1"/>
</dbReference>
<dbReference type="InterPro" id="IPR016039">
    <property type="entry name" value="Thiolase-like"/>
</dbReference>
<reference evidence="17" key="1">
    <citation type="journal article" date="2024" name="Int. J. Syst. Evol. Microbiol.">
        <title>Turicibacter faecis sp. nov., isolated from faeces of heart failure mouse model.</title>
        <authorList>
            <person name="Imamura Y."/>
            <person name="Motooka D."/>
            <person name="Nakajima Y."/>
            <person name="Ito S."/>
            <person name="Kitakaze M."/>
            <person name="Iida T."/>
            <person name="Nakamura S."/>
        </authorList>
    </citation>
    <scope>NUCLEOTIDE SEQUENCE</scope>
    <source>
        <strain evidence="17">TC023</strain>
    </source>
</reference>